<protein>
    <recommendedName>
        <fullName evidence="2">histidine kinase</fullName>
        <ecNumber evidence="2">2.7.13.3</ecNumber>
    </recommendedName>
</protein>
<evidence type="ECO:0000259" key="5">
    <source>
        <dbReference type="PROSITE" id="PS50109"/>
    </source>
</evidence>
<keyword evidence="4" id="KW-0472">Membrane</keyword>
<evidence type="ECO:0000256" key="1">
    <source>
        <dbReference type="ARBA" id="ARBA00000085"/>
    </source>
</evidence>
<dbReference type="PANTHER" id="PTHR43065:SF52">
    <property type="entry name" value="SENSOR PROTEIN KINASE PILS"/>
    <property type="match status" value="1"/>
</dbReference>
<keyword evidence="4" id="KW-1133">Transmembrane helix</keyword>
<dbReference type="SMART" id="SM00388">
    <property type="entry name" value="HisKA"/>
    <property type="match status" value="1"/>
</dbReference>
<dbReference type="SUPFAM" id="SSF55874">
    <property type="entry name" value="ATPase domain of HSP90 chaperone/DNA topoisomerase II/histidine kinase"/>
    <property type="match status" value="1"/>
</dbReference>
<dbReference type="Pfam" id="PF02518">
    <property type="entry name" value="HATPase_c"/>
    <property type="match status" value="1"/>
</dbReference>
<organism evidence="6 7">
    <name type="scientific">Alcanivorax quisquiliarum</name>
    <dbReference type="NCBI Taxonomy" id="2933565"/>
    <lineage>
        <taxon>Bacteria</taxon>
        <taxon>Pseudomonadati</taxon>
        <taxon>Pseudomonadota</taxon>
        <taxon>Gammaproteobacteria</taxon>
        <taxon>Oceanospirillales</taxon>
        <taxon>Alcanivoracaceae</taxon>
        <taxon>Alcanivorax</taxon>
    </lineage>
</organism>
<dbReference type="InterPro" id="IPR003661">
    <property type="entry name" value="HisK_dim/P_dom"/>
</dbReference>
<dbReference type="Gene3D" id="3.30.565.10">
    <property type="entry name" value="Histidine kinase-like ATPase, C-terminal domain"/>
    <property type="match status" value="1"/>
</dbReference>
<dbReference type="EMBL" id="JALKII010000009">
    <property type="protein sequence ID" value="MCK0538491.1"/>
    <property type="molecule type" value="Genomic_DNA"/>
</dbReference>
<dbReference type="Proteomes" id="UP001165524">
    <property type="component" value="Unassembled WGS sequence"/>
</dbReference>
<dbReference type="EC" id="2.7.13.3" evidence="2"/>
<feature type="transmembrane region" description="Helical" evidence="4">
    <location>
        <begin position="21"/>
        <end position="40"/>
    </location>
</feature>
<dbReference type="PANTHER" id="PTHR43065">
    <property type="entry name" value="SENSOR HISTIDINE KINASE"/>
    <property type="match status" value="1"/>
</dbReference>
<evidence type="ECO:0000313" key="7">
    <source>
        <dbReference type="Proteomes" id="UP001165524"/>
    </source>
</evidence>
<evidence type="ECO:0000256" key="4">
    <source>
        <dbReference type="SAM" id="Phobius"/>
    </source>
</evidence>
<feature type="transmembrane region" description="Helical" evidence="4">
    <location>
        <begin position="52"/>
        <end position="70"/>
    </location>
</feature>
<feature type="transmembrane region" description="Helical" evidence="4">
    <location>
        <begin position="103"/>
        <end position="122"/>
    </location>
</feature>
<dbReference type="InterPro" id="IPR036097">
    <property type="entry name" value="HisK_dim/P_sf"/>
</dbReference>
<dbReference type="Pfam" id="PF00512">
    <property type="entry name" value="HisKA"/>
    <property type="match status" value="1"/>
</dbReference>
<reference evidence="6" key="1">
    <citation type="submission" date="2022-04" db="EMBL/GenBank/DDBJ databases">
        <title>Alcanivorax sp. CY1518 draft genome sequence.</title>
        <authorList>
            <person name="Zhao G."/>
            <person name="An M."/>
        </authorList>
    </citation>
    <scope>NUCLEOTIDE SEQUENCE</scope>
    <source>
        <strain evidence="6">CY1518</strain>
    </source>
</reference>
<keyword evidence="7" id="KW-1185">Reference proteome</keyword>
<evidence type="ECO:0000256" key="2">
    <source>
        <dbReference type="ARBA" id="ARBA00012438"/>
    </source>
</evidence>
<dbReference type="SMART" id="SM00387">
    <property type="entry name" value="HATPase_c"/>
    <property type="match status" value="1"/>
</dbReference>
<dbReference type="PROSITE" id="PS50109">
    <property type="entry name" value="HIS_KIN"/>
    <property type="match status" value="1"/>
</dbReference>
<gene>
    <name evidence="6" type="ORF">MU846_12305</name>
</gene>
<dbReference type="SUPFAM" id="SSF47384">
    <property type="entry name" value="Homodimeric domain of signal transducing histidine kinase"/>
    <property type="match status" value="1"/>
</dbReference>
<dbReference type="InterPro" id="IPR036890">
    <property type="entry name" value="HATPase_C_sf"/>
</dbReference>
<dbReference type="GO" id="GO:0016301">
    <property type="term" value="F:kinase activity"/>
    <property type="evidence" value="ECO:0007669"/>
    <property type="project" value="UniProtKB-KW"/>
</dbReference>
<dbReference type="PRINTS" id="PR00344">
    <property type="entry name" value="BCTRLSENSOR"/>
</dbReference>
<keyword evidence="6" id="KW-0808">Transferase</keyword>
<dbReference type="CDD" id="cd00082">
    <property type="entry name" value="HisKA"/>
    <property type="match status" value="1"/>
</dbReference>
<comment type="catalytic activity">
    <reaction evidence="1">
        <text>ATP + protein L-histidine = ADP + protein N-phospho-L-histidine.</text>
        <dbReference type="EC" id="2.7.13.3"/>
    </reaction>
</comment>
<feature type="transmembrane region" description="Helical" evidence="4">
    <location>
        <begin position="77"/>
        <end position="97"/>
    </location>
</feature>
<dbReference type="Gene3D" id="1.10.287.130">
    <property type="match status" value="1"/>
</dbReference>
<comment type="caution">
    <text evidence="6">The sequence shown here is derived from an EMBL/GenBank/DDBJ whole genome shotgun (WGS) entry which is preliminary data.</text>
</comment>
<keyword evidence="3" id="KW-0597">Phosphoprotein</keyword>
<name>A0ABT0E9H6_9GAMM</name>
<sequence>MTELLFPAPASQRWTPTRVYATYRIVLSSLLVVLFFLTSAPTPLVGEYSPQLYFYTSTFYLALTWLSVLLRGAPTRARVTVPLLPILIDVLVLTLLIHASGGIQSSLTVLMLVTVAAASIVLPGRLGLLSAAVATLAMMLEQFFFSLSSNLDNPFHLTESATLGVAFFAVALITRQVAQRLAQSEALAARQHQAIQQLEALNRQVVERMRTGVLVFDGFFMTQLCNRSAQELLAGIDSQKQLPEFLIQHYQLWETDPSQPLPPIASHGARPELDVRFAPLDSGEDHLTIAFIEDRARLVQEAQQLKMASLGRMSATIAHEIRNPLSAINHAAELLEEGLPKEAEDQKLLAIIQRHVSRVNSIITDILGLSRREPTQAQRISLHAALSACITRWQEQGHDPARLRVRVPETLPEIRFDARQLEQVLDNLLNNARLHGGEGPIEISSGYHTAGGLPWVRIRDHGPGVPAEARDNLFEPFFTTSRDGTGLGLFVCRGFCESHQARLDFEPAEPGASFVITFAHPDRVFQ</sequence>
<keyword evidence="4" id="KW-0812">Transmembrane</keyword>
<dbReference type="InterPro" id="IPR003594">
    <property type="entry name" value="HATPase_dom"/>
</dbReference>
<proteinExistence type="predicted"/>
<keyword evidence="6" id="KW-0418">Kinase</keyword>
<accession>A0ABT0E9H6</accession>
<dbReference type="Pfam" id="PF25323">
    <property type="entry name" value="6TM_PilS"/>
    <property type="match status" value="1"/>
</dbReference>
<dbReference type="InterPro" id="IPR004358">
    <property type="entry name" value="Sig_transdc_His_kin-like_C"/>
</dbReference>
<dbReference type="RefSeq" id="WP_246953169.1">
    <property type="nucleotide sequence ID" value="NZ_JALKII010000009.1"/>
</dbReference>
<feature type="domain" description="Histidine kinase" evidence="5">
    <location>
        <begin position="316"/>
        <end position="522"/>
    </location>
</feature>
<dbReference type="InterPro" id="IPR005467">
    <property type="entry name" value="His_kinase_dom"/>
</dbReference>
<evidence type="ECO:0000313" key="6">
    <source>
        <dbReference type="EMBL" id="MCK0538491.1"/>
    </source>
</evidence>
<evidence type="ECO:0000256" key="3">
    <source>
        <dbReference type="ARBA" id="ARBA00022553"/>
    </source>
</evidence>